<evidence type="ECO:0000313" key="3">
    <source>
        <dbReference type="Proteomes" id="UP001194468"/>
    </source>
</evidence>
<keyword evidence="3" id="KW-1185">Reference proteome</keyword>
<feature type="region of interest" description="Disordered" evidence="1">
    <location>
        <begin position="271"/>
        <end position="346"/>
    </location>
</feature>
<protein>
    <submittedName>
        <fullName evidence="2">Uncharacterized protein</fullName>
    </submittedName>
</protein>
<reference evidence="2" key="2">
    <citation type="journal article" date="2020" name="Nat. Commun.">
        <title>Large-scale genome sequencing of mycorrhizal fungi provides insights into the early evolution of symbiotic traits.</title>
        <authorList>
            <person name="Miyauchi S."/>
            <person name="Kiss E."/>
            <person name="Kuo A."/>
            <person name="Drula E."/>
            <person name="Kohler A."/>
            <person name="Sanchez-Garcia M."/>
            <person name="Morin E."/>
            <person name="Andreopoulos B."/>
            <person name="Barry K.W."/>
            <person name="Bonito G."/>
            <person name="Buee M."/>
            <person name="Carver A."/>
            <person name="Chen C."/>
            <person name="Cichocki N."/>
            <person name="Clum A."/>
            <person name="Culley D."/>
            <person name="Crous P.W."/>
            <person name="Fauchery L."/>
            <person name="Girlanda M."/>
            <person name="Hayes R.D."/>
            <person name="Keri Z."/>
            <person name="LaButti K."/>
            <person name="Lipzen A."/>
            <person name="Lombard V."/>
            <person name="Magnuson J."/>
            <person name="Maillard F."/>
            <person name="Murat C."/>
            <person name="Nolan M."/>
            <person name="Ohm R.A."/>
            <person name="Pangilinan J."/>
            <person name="Pereira M.F."/>
            <person name="Perotto S."/>
            <person name="Peter M."/>
            <person name="Pfister S."/>
            <person name="Riley R."/>
            <person name="Sitrit Y."/>
            <person name="Stielow J.B."/>
            <person name="Szollosi G."/>
            <person name="Zifcakova L."/>
            <person name="Stursova M."/>
            <person name="Spatafora J.W."/>
            <person name="Tedersoo L."/>
            <person name="Vaario L.M."/>
            <person name="Yamada A."/>
            <person name="Yan M."/>
            <person name="Wang P."/>
            <person name="Xu J."/>
            <person name="Bruns T."/>
            <person name="Baldrian P."/>
            <person name="Vilgalys R."/>
            <person name="Dunand C."/>
            <person name="Henrissat B."/>
            <person name="Grigoriev I.V."/>
            <person name="Hibbett D."/>
            <person name="Nagy L.G."/>
            <person name="Martin F.M."/>
        </authorList>
    </citation>
    <scope>NUCLEOTIDE SEQUENCE</scope>
    <source>
        <strain evidence="2">BED1</strain>
    </source>
</reference>
<dbReference type="EMBL" id="WHUW01000003">
    <property type="protein sequence ID" value="KAF8448788.1"/>
    <property type="molecule type" value="Genomic_DNA"/>
</dbReference>
<name>A0AAD4C4R5_BOLED</name>
<feature type="compositionally biased region" description="Basic and acidic residues" evidence="1">
    <location>
        <begin position="289"/>
        <end position="311"/>
    </location>
</feature>
<feature type="compositionally biased region" description="Polar residues" evidence="1">
    <location>
        <begin position="55"/>
        <end position="66"/>
    </location>
</feature>
<feature type="compositionally biased region" description="Basic and acidic residues" evidence="1">
    <location>
        <begin position="130"/>
        <end position="145"/>
    </location>
</feature>
<feature type="region of interest" description="Disordered" evidence="1">
    <location>
        <begin position="35"/>
        <end position="145"/>
    </location>
</feature>
<proteinExistence type="predicted"/>
<reference evidence="2" key="1">
    <citation type="submission" date="2019-10" db="EMBL/GenBank/DDBJ databases">
        <authorList>
            <consortium name="DOE Joint Genome Institute"/>
            <person name="Kuo A."/>
            <person name="Miyauchi S."/>
            <person name="Kiss E."/>
            <person name="Drula E."/>
            <person name="Kohler A."/>
            <person name="Sanchez-Garcia M."/>
            <person name="Andreopoulos B."/>
            <person name="Barry K.W."/>
            <person name="Bonito G."/>
            <person name="Buee M."/>
            <person name="Carver A."/>
            <person name="Chen C."/>
            <person name="Cichocki N."/>
            <person name="Clum A."/>
            <person name="Culley D."/>
            <person name="Crous P.W."/>
            <person name="Fauchery L."/>
            <person name="Girlanda M."/>
            <person name="Hayes R."/>
            <person name="Keri Z."/>
            <person name="LaButti K."/>
            <person name="Lipzen A."/>
            <person name="Lombard V."/>
            <person name="Magnuson J."/>
            <person name="Maillard F."/>
            <person name="Morin E."/>
            <person name="Murat C."/>
            <person name="Nolan M."/>
            <person name="Ohm R."/>
            <person name="Pangilinan J."/>
            <person name="Pereira M."/>
            <person name="Perotto S."/>
            <person name="Peter M."/>
            <person name="Riley R."/>
            <person name="Sitrit Y."/>
            <person name="Stielow B."/>
            <person name="Szollosi G."/>
            <person name="Zifcakova L."/>
            <person name="Stursova M."/>
            <person name="Spatafora J.W."/>
            <person name="Tedersoo L."/>
            <person name="Vaario L.-M."/>
            <person name="Yamada A."/>
            <person name="Yan M."/>
            <person name="Wang P."/>
            <person name="Xu J."/>
            <person name="Bruns T."/>
            <person name="Baldrian P."/>
            <person name="Vilgalys R."/>
            <person name="Henrissat B."/>
            <person name="Grigoriev I.V."/>
            <person name="Hibbett D."/>
            <person name="Nagy L.G."/>
            <person name="Martin F.M."/>
        </authorList>
    </citation>
    <scope>NUCLEOTIDE SEQUENCE</scope>
    <source>
        <strain evidence="2">BED1</strain>
    </source>
</reference>
<accession>A0AAD4C4R5</accession>
<comment type="caution">
    <text evidence="2">The sequence shown here is derived from an EMBL/GenBank/DDBJ whole genome shotgun (WGS) entry which is preliminary data.</text>
</comment>
<dbReference type="Proteomes" id="UP001194468">
    <property type="component" value="Unassembled WGS sequence"/>
</dbReference>
<gene>
    <name evidence="2" type="ORF">L210DRAFT_3523125</name>
</gene>
<evidence type="ECO:0000313" key="2">
    <source>
        <dbReference type="EMBL" id="KAF8448788.1"/>
    </source>
</evidence>
<evidence type="ECO:0000256" key="1">
    <source>
        <dbReference type="SAM" id="MobiDB-lite"/>
    </source>
</evidence>
<sequence length="395" mass="43495">MRSAPGTYLTLSLPTGRFIPGPPYKLTGDFAPPIYVPLSEPGGPTDRESGAGPTPVQTSDTPSTPMSIPRKRNREQAYFDSPSGSLVFSGFDKDGMPRRPRKQRKLRFDPSFSPESGRSGRGAVQGAGPDCHRDHHGASWDDDIRDKNKLDGMVVCLTAPRPPDTPDKPLINRKRPTTHLHLSVDEYLSNSPAISIYKQEKIPPVRTIDFANPPPPTRRFPFPVADTTKSGDMGMMLSVVKSTDHKVKTPKKISFANHARVCVYVISPQRPATKGDVGAGPAQHAPNQRFEDGPEVDGKTRISNDEVKDSDDSTAEATQDLGLRTSTPKINDDRPWHHSGDQSKNATLTLTMEEVQRMRRHLLELAETNGISDGQLATSFELGKTYRGMAFNHVW</sequence>
<organism evidence="2 3">
    <name type="scientific">Boletus edulis BED1</name>
    <dbReference type="NCBI Taxonomy" id="1328754"/>
    <lineage>
        <taxon>Eukaryota</taxon>
        <taxon>Fungi</taxon>
        <taxon>Dikarya</taxon>
        <taxon>Basidiomycota</taxon>
        <taxon>Agaricomycotina</taxon>
        <taxon>Agaricomycetes</taxon>
        <taxon>Agaricomycetidae</taxon>
        <taxon>Boletales</taxon>
        <taxon>Boletineae</taxon>
        <taxon>Boletaceae</taxon>
        <taxon>Boletoideae</taxon>
        <taxon>Boletus</taxon>
    </lineage>
</organism>
<feature type="compositionally biased region" description="Basic and acidic residues" evidence="1">
    <location>
        <begin position="330"/>
        <end position="341"/>
    </location>
</feature>
<dbReference type="AlphaFoldDB" id="A0AAD4C4R5"/>